<organism evidence="5 6">
    <name type="scientific">Dissostichus mawsoni</name>
    <name type="common">Antarctic cod</name>
    <dbReference type="NCBI Taxonomy" id="36200"/>
    <lineage>
        <taxon>Eukaryota</taxon>
        <taxon>Metazoa</taxon>
        <taxon>Chordata</taxon>
        <taxon>Craniata</taxon>
        <taxon>Vertebrata</taxon>
        <taxon>Euteleostomi</taxon>
        <taxon>Actinopterygii</taxon>
        <taxon>Neopterygii</taxon>
        <taxon>Teleostei</taxon>
        <taxon>Neoteleostei</taxon>
        <taxon>Acanthomorphata</taxon>
        <taxon>Eupercaria</taxon>
        <taxon>Perciformes</taxon>
        <taxon>Notothenioidei</taxon>
        <taxon>Nototheniidae</taxon>
        <taxon>Dissostichus</taxon>
    </lineage>
</organism>
<dbReference type="OrthoDB" id="7959977at2759"/>
<evidence type="ECO:0000313" key="5">
    <source>
        <dbReference type="EMBL" id="KAF3839967.1"/>
    </source>
</evidence>
<feature type="region of interest" description="Disordered" evidence="4">
    <location>
        <begin position="93"/>
        <end position="131"/>
    </location>
</feature>
<dbReference type="GO" id="GO:0005737">
    <property type="term" value="C:cytoplasm"/>
    <property type="evidence" value="ECO:0007669"/>
    <property type="project" value="TreeGrafter"/>
</dbReference>
<keyword evidence="2" id="KW-0597">Phosphoprotein</keyword>
<dbReference type="EMBL" id="JAAKFY010000021">
    <property type="protein sequence ID" value="KAF3839967.1"/>
    <property type="molecule type" value="Genomic_DNA"/>
</dbReference>
<evidence type="ECO:0000313" key="6">
    <source>
        <dbReference type="Proteomes" id="UP000518266"/>
    </source>
</evidence>
<evidence type="ECO:0000256" key="1">
    <source>
        <dbReference type="ARBA" id="ARBA00006788"/>
    </source>
</evidence>
<accession>A0A7J5XTQ7</accession>
<proteinExistence type="inferred from homology"/>
<evidence type="ECO:0000256" key="2">
    <source>
        <dbReference type="ARBA" id="ARBA00022553"/>
    </source>
</evidence>
<keyword evidence="6" id="KW-1185">Reference proteome</keyword>
<comment type="caution">
    <text evidence="5">The sequence shown here is derived from an EMBL/GenBank/DDBJ whole genome shotgun (WGS) entry which is preliminary data.</text>
</comment>
<evidence type="ECO:0000256" key="3">
    <source>
        <dbReference type="ARBA" id="ARBA00023054"/>
    </source>
</evidence>
<gene>
    <name evidence="5" type="ORF">F7725_018684</name>
</gene>
<evidence type="ECO:0000256" key="4">
    <source>
        <dbReference type="SAM" id="MobiDB-lite"/>
    </source>
</evidence>
<dbReference type="InterPro" id="IPR011680">
    <property type="entry name" value="FEZ"/>
</dbReference>
<dbReference type="GO" id="GO:0030424">
    <property type="term" value="C:axon"/>
    <property type="evidence" value="ECO:0007669"/>
    <property type="project" value="TreeGrafter"/>
</dbReference>
<reference evidence="5 6" key="1">
    <citation type="submission" date="2020-03" db="EMBL/GenBank/DDBJ databases">
        <title>Dissostichus mawsoni Genome sequencing and assembly.</title>
        <authorList>
            <person name="Park H."/>
        </authorList>
    </citation>
    <scope>NUCLEOTIDE SEQUENCE [LARGE SCALE GENOMIC DNA]</scope>
    <source>
        <strain evidence="5">DM0001</strain>
        <tissue evidence="5">Muscle</tissue>
    </source>
</reference>
<comment type="similarity">
    <text evidence="1">Belongs to the zygin family.</text>
</comment>
<keyword evidence="3" id="KW-0175">Coiled coil</keyword>
<name>A0A7J5XTQ7_DISMA</name>
<dbReference type="PANTHER" id="PTHR12394:SF11">
    <property type="entry name" value="FASCICULATION AND ELONGATION PROTEIN ZETA-2"/>
    <property type="match status" value="1"/>
</dbReference>
<dbReference type="PANTHER" id="PTHR12394">
    <property type="entry name" value="ZYGIN"/>
    <property type="match status" value="1"/>
</dbReference>
<dbReference type="Pfam" id="PF07763">
    <property type="entry name" value="FEZ"/>
    <property type="match status" value="2"/>
</dbReference>
<feature type="region of interest" description="Disordered" evidence="4">
    <location>
        <begin position="317"/>
        <end position="337"/>
    </location>
</feature>
<protein>
    <recommendedName>
        <fullName evidence="7">Fasciculation and elongation protein zeta 2</fullName>
    </recommendedName>
</protein>
<evidence type="ECO:0008006" key="7">
    <source>
        <dbReference type="Google" id="ProtNLM"/>
    </source>
</evidence>
<sequence>MRIIELLLPAGDEPWAALRESLISTTRPAFTTAFVNKPTIAHSEGSAVECASFSSASTKLVRAMAAPIAHFDEDWPILGDLSMVSDQRLQLPQKGRVESASTGGAAPRLLLPGDDDIPDLQDGSFSPGETGSFRSMEDLVNDFDDKLSVCFQNFNANTDSIAPVSVITEESLLEKDEIWKVLTSNYGHVMPVDWKQSRTCSLHKPSYNLEEKPVIEEIEEMMQDSPDMDLSMLSLDVQRCTRSPSYESRVRSLSVAELNERLEETETTIRMFSEELVLQLALRDELDFEKEVKNSFISALIDVQNRQKEHRELLKKKKKLKAGAGTSQGHAEKNQGSRFSVEGISSVIQNSFRQTFGSGCSERQYLTTVIPYEKKGHPPSLEDLQILTKILQAMRDDSDKVPSLLTDYILKVCADPLMLKVHSCSIVLI</sequence>
<dbReference type="Proteomes" id="UP000518266">
    <property type="component" value="Unassembled WGS sequence"/>
</dbReference>
<dbReference type="AlphaFoldDB" id="A0A7J5XTQ7"/>